<keyword evidence="3" id="KW-1185">Reference proteome</keyword>
<organism evidence="2 3">
    <name type="scientific">Flavobacterium caeni</name>
    <dbReference type="NCBI Taxonomy" id="490189"/>
    <lineage>
        <taxon>Bacteria</taxon>
        <taxon>Pseudomonadati</taxon>
        <taxon>Bacteroidota</taxon>
        <taxon>Flavobacteriia</taxon>
        <taxon>Flavobacteriales</taxon>
        <taxon>Flavobacteriaceae</taxon>
        <taxon>Flavobacterium</taxon>
    </lineage>
</organism>
<accession>A0A1G5JI81</accession>
<feature type="transmembrane region" description="Helical" evidence="1">
    <location>
        <begin position="58"/>
        <end position="82"/>
    </location>
</feature>
<sequence length="363" mass="43098">MPRESYYIWIMRKKHILPLLLLVQIVVVQVLSLFPDWIEQYYSNRFYSNLCVVSRKLLGWIPFSVGDVMYLALIVLAVRWFWRKRGTWKQQWRDHVLTLLAVFSVFYFCFHVLWAMNYHRVKLSDKMHIGREYTNADLLHFTKRLIVKTNALHLQIVASDTAKVVFPYSQEKVFEMNLDGYDNLAQIHPYFKYEQPSNKKSLISLPLTYMGFAGYLNPFTNESQVNDRLPMFNFPTTAAHEMAHQIGYASESEANFIGYMASTKNDDLYIQYSGYTYALKYCLRSLAMRDEKMFEQLKTTVNPGIIKNYEEAERFWAGYETFVETGFKIFYDNFLKFNRQKDGLEGYSKFVDLLVNYYKLEKI</sequence>
<keyword evidence="1" id="KW-0812">Transmembrane</keyword>
<protein>
    <recommendedName>
        <fullName evidence="4">DUF3810 domain-containing protein</fullName>
    </recommendedName>
</protein>
<reference evidence="2 3" key="1">
    <citation type="submission" date="2016-10" db="EMBL/GenBank/DDBJ databases">
        <authorList>
            <person name="de Groot N.N."/>
        </authorList>
    </citation>
    <scope>NUCLEOTIDE SEQUENCE [LARGE SCALE GENOMIC DNA]</scope>
    <source>
        <strain evidence="2 3">CGMCC 1.7031</strain>
    </source>
</reference>
<gene>
    <name evidence="2" type="ORF">SAMN02927903_02698</name>
</gene>
<evidence type="ECO:0000313" key="2">
    <source>
        <dbReference type="EMBL" id="SCY87479.1"/>
    </source>
</evidence>
<dbReference type="AlphaFoldDB" id="A0A1G5JI81"/>
<dbReference type="EMBL" id="FMVF01000014">
    <property type="protein sequence ID" value="SCY87479.1"/>
    <property type="molecule type" value="Genomic_DNA"/>
</dbReference>
<evidence type="ECO:0000313" key="3">
    <source>
        <dbReference type="Proteomes" id="UP000199354"/>
    </source>
</evidence>
<evidence type="ECO:0000256" key="1">
    <source>
        <dbReference type="SAM" id="Phobius"/>
    </source>
</evidence>
<keyword evidence="1" id="KW-1133">Transmembrane helix</keyword>
<feature type="transmembrane region" description="Helical" evidence="1">
    <location>
        <begin position="16"/>
        <end position="38"/>
    </location>
</feature>
<dbReference type="Proteomes" id="UP000199354">
    <property type="component" value="Unassembled WGS sequence"/>
</dbReference>
<name>A0A1G5JI81_9FLAO</name>
<proteinExistence type="predicted"/>
<dbReference type="Pfam" id="PF12725">
    <property type="entry name" value="DUF3810"/>
    <property type="match status" value="1"/>
</dbReference>
<evidence type="ECO:0008006" key="4">
    <source>
        <dbReference type="Google" id="ProtNLM"/>
    </source>
</evidence>
<keyword evidence="1" id="KW-0472">Membrane</keyword>
<dbReference type="STRING" id="490189.SAMN02927903_02698"/>
<dbReference type="InterPro" id="IPR024294">
    <property type="entry name" value="DUF3810"/>
</dbReference>
<feature type="transmembrane region" description="Helical" evidence="1">
    <location>
        <begin position="94"/>
        <end position="116"/>
    </location>
</feature>